<evidence type="ECO:0000313" key="3">
    <source>
        <dbReference type="Proteomes" id="UP000754883"/>
    </source>
</evidence>
<dbReference type="OrthoDB" id="5273928at2759"/>
<feature type="compositionally biased region" description="Polar residues" evidence="1">
    <location>
        <begin position="442"/>
        <end position="459"/>
    </location>
</feature>
<name>A0A9N9U7Z5_9HYPO</name>
<comment type="caution">
    <text evidence="2">The sequence shown here is derived from an EMBL/GenBank/DDBJ whole genome shotgun (WGS) entry which is preliminary data.</text>
</comment>
<reference evidence="2 3" key="2">
    <citation type="submission" date="2021-10" db="EMBL/GenBank/DDBJ databases">
        <authorList>
            <person name="Piombo E."/>
        </authorList>
    </citation>
    <scope>NUCLEOTIDE SEQUENCE [LARGE SCALE GENOMIC DNA]</scope>
</reference>
<protein>
    <submittedName>
        <fullName evidence="2">Uncharacterized protein</fullName>
    </submittedName>
</protein>
<keyword evidence="3" id="KW-1185">Reference proteome</keyword>
<evidence type="ECO:0000313" key="2">
    <source>
        <dbReference type="EMBL" id="CAG9978253.1"/>
    </source>
</evidence>
<evidence type="ECO:0000256" key="1">
    <source>
        <dbReference type="SAM" id="MobiDB-lite"/>
    </source>
</evidence>
<dbReference type="AlphaFoldDB" id="A0A9N9U7Z5"/>
<feature type="region of interest" description="Disordered" evidence="1">
    <location>
        <begin position="442"/>
        <end position="472"/>
    </location>
</feature>
<proteinExistence type="predicted"/>
<gene>
    <name evidence="2" type="ORF">CBYS24578_00009098</name>
</gene>
<accession>A0A9N9U7Z5</accession>
<dbReference type="Proteomes" id="UP000754883">
    <property type="component" value="Unassembled WGS sequence"/>
</dbReference>
<sequence length="484" mass="54367">MFRQGVRKFDPDSGLVYQECVIPRVSISRDELDWSRKRPTPAVKPRGTRGTRSLVDTVIEVVADHIGDVTDRHLEVLPPRLVSRIWRFLEARGLCLHAWKIFSKALLPRDEERTLSLYRYRHHICQPRVELKRYIEPLTSPSVDFITHLVISGGQSFTTSEMLWLTDIRNLGVLEIIRPADELGADFPDVSDRLIRGWTERPDPFPLLRVLRIFGDESTTQKSLHWVSKFPSLLLYDVIGAREDWPTHEQEAINQGWESTRLGNMALDDSLLRYLTLFSHVDDRQAKSLRELARSVDADLLSLCGDSGCEVKFVPDRQAPELIDYLTDSAKIVGSLPSWERNGAATATRACHGAIFEAWAFWLYSIIGQLSNDRDLEKQGASPGLQAVAGPFVLPSKPFASLFLGHSGRGGISLSPSYVKHGLFATKRFTFIRPSILQGNPIQQPTLNTKTATSDVNSGGRQGPAKVNGRKRKGLGDMLTSFMN</sequence>
<reference evidence="3" key="1">
    <citation type="submission" date="2019-06" db="EMBL/GenBank/DDBJ databases">
        <authorList>
            <person name="Broberg M."/>
        </authorList>
    </citation>
    <scope>NUCLEOTIDE SEQUENCE [LARGE SCALE GENOMIC DNA]</scope>
</reference>
<dbReference type="EMBL" id="CABFNO020001300">
    <property type="protein sequence ID" value="CAG9978253.1"/>
    <property type="molecule type" value="Genomic_DNA"/>
</dbReference>
<organism evidence="2 3">
    <name type="scientific">Clonostachys byssicola</name>
    <dbReference type="NCBI Taxonomy" id="160290"/>
    <lineage>
        <taxon>Eukaryota</taxon>
        <taxon>Fungi</taxon>
        <taxon>Dikarya</taxon>
        <taxon>Ascomycota</taxon>
        <taxon>Pezizomycotina</taxon>
        <taxon>Sordariomycetes</taxon>
        <taxon>Hypocreomycetidae</taxon>
        <taxon>Hypocreales</taxon>
        <taxon>Bionectriaceae</taxon>
        <taxon>Clonostachys</taxon>
    </lineage>
</organism>